<dbReference type="GO" id="GO:0042351">
    <property type="term" value="P:'de novo' GDP-L-fucose biosynthetic process"/>
    <property type="evidence" value="ECO:0007669"/>
    <property type="project" value="TreeGrafter"/>
</dbReference>
<dbReference type="AlphaFoldDB" id="A0A4R6YSE4"/>
<protein>
    <recommendedName>
        <fullName evidence="3">GDP-mannose 4,6-dehydratase</fullName>
        <ecNumber evidence="3">4.2.1.47</ecNumber>
    </recommendedName>
</protein>
<evidence type="ECO:0000313" key="7">
    <source>
        <dbReference type="Proteomes" id="UP000295293"/>
    </source>
</evidence>
<feature type="domain" description="NAD(P)-binding" evidence="5">
    <location>
        <begin position="6"/>
        <end position="324"/>
    </location>
</feature>
<comment type="cofactor">
    <cofactor evidence="1">
        <name>NADP(+)</name>
        <dbReference type="ChEBI" id="CHEBI:58349"/>
    </cofactor>
</comment>
<dbReference type="InterPro" id="IPR006368">
    <property type="entry name" value="GDP_Man_deHydtase"/>
</dbReference>
<dbReference type="GO" id="GO:0008446">
    <property type="term" value="F:GDP-mannose 4,6-dehydratase activity"/>
    <property type="evidence" value="ECO:0007669"/>
    <property type="project" value="UniProtKB-EC"/>
</dbReference>
<dbReference type="PANTHER" id="PTHR43715">
    <property type="entry name" value="GDP-MANNOSE 4,6-DEHYDRATASE"/>
    <property type="match status" value="1"/>
</dbReference>
<sequence>MKRCALVTGAGGQDGAYLCRDLLAAGWQVQAALRPGFGEASLWRLRELDLLGQPRLELIALDVRDALACADAVRSLRPQQLYHLAAVSSVARAAQDPLDSVNSNGMGTLHLLQAVQRHSADTHFVLASSGEIFVPQNGIVDESSSLQARHPYALSKLLAHAAVRTYRDSFALRASAAILFNHESPLRDAAFVTRKIAAAVARRSAGHAEVLQLGNLAAQRDFGYAPDYVAALQQLAAREQPEDFVFASGQVASIRQFATLAYASADIALEWQGSGAAETARDATGTVCISVDETLLRRADAPLLRGDARRARQELGLSHSLDLAGLAQLLVQAEQRRLRRAGAA</sequence>
<comment type="similarity">
    <text evidence="2">Belongs to the NAD(P)-dependent epimerase/dehydratase family. GDP-mannose 4,6-dehydratase subfamily.</text>
</comment>
<dbReference type="EMBL" id="SNZH01000011">
    <property type="protein sequence ID" value="TDR41108.1"/>
    <property type="molecule type" value="Genomic_DNA"/>
</dbReference>
<dbReference type="RefSeq" id="WP_133819869.1">
    <property type="nucleotide sequence ID" value="NZ_SNZH01000011.1"/>
</dbReference>
<organism evidence="6 7">
    <name type="scientific">Tahibacter aquaticus</name>
    <dbReference type="NCBI Taxonomy" id="520092"/>
    <lineage>
        <taxon>Bacteria</taxon>
        <taxon>Pseudomonadati</taxon>
        <taxon>Pseudomonadota</taxon>
        <taxon>Gammaproteobacteria</taxon>
        <taxon>Lysobacterales</taxon>
        <taxon>Rhodanobacteraceae</taxon>
        <taxon>Tahibacter</taxon>
    </lineage>
</organism>
<dbReference type="PANTHER" id="PTHR43715:SF1">
    <property type="entry name" value="GDP-MANNOSE 4,6 DEHYDRATASE"/>
    <property type="match status" value="1"/>
</dbReference>
<evidence type="ECO:0000256" key="1">
    <source>
        <dbReference type="ARBA" id="ARBA00001937"/>
    </source>
</evidence>
<dbReference type="EC" id="4.2.1.47" evidence="3"/>
<proteinExistence type="inferred from homology"/>
<gene>
    <name evidence="6" type="ORF">DFR29_11120</name>
</gene>
<name>A0A4R6YSE4_9GAMM</name>
<dbReference type="Gene3D" id="3.90.25.10">
    <property type="entry name" value="UDP-galactose 4-epimerase, domain 1"/>
    <property type="match status" value="1"/>
</dbReference>
<evidence type="ECO:0000256" key="3">
    <source>
        <dbReference type="ARBA" id="ARBA00011989"/>
    </source>
</evidence>
<dbReference type="Proteomes" id="UP000295293">
    <property type="component" value="Unassembled WGS sequence"/>
</dbReference>
<keyword evidence="4" id="KW-0456">Lyase</keyword>
<evidence type="ECO:0000259" key="5">
    <source>
        <dbReference type="Pfam" id="PF16363"/>
    </source>
</evidence>
<evidence type="ECO:0000313" key="6">
    <source>
        <dbReference type="EMBL" id="TDR41108.1"/>
    </source>
</evidence>
<reference evidence="6 7" key="1">
    <citation type="submission" date="2019-03" db="EMBL/GenBank/DDBJ databases">
        <title>Genomic Encyclopedia of Type Strains, Phase IV (KMG-IV): sequencing the most valuable type-strain genomes for metagenomic binning, comparative biology and taxonomic classification.</title>
        <authorList>
            <person name="Goeker M."/>
        </authorList>
    </citation>
    <scope>NUCLEOTIDE SEQUENCE [LARGE SCALE GENOMIC DNA]</scope>
    <source>
        <strain evidence="6 7">DSM 21667</strain>
    </source>
</reference>
<dbReference type="InterPro" id="IPR036291">
    <property type="entry name" value="NAD(P)-bd_dom_sf"/>
</dbReference>
<dbReference type="SUPFAM" id="SSF51735">
    <property type="entry name" value="NAD(P)-binding Rossmann-fold domains"/>
    <property type="match status" value="1"/>
</dbReference>
<dbReference type="OrthoDB" id="9801029at2"/>
<dbReference type="Gene3D" id="3.40.50.720">
    <property type="entry name" value="NAD(P)-binding Rossmann-like Domain"/>
    <property type="match status" value="1"/>
</dbReference>
<accession>A0A4R6YSE4</accession>
<evidence type="ECO:0000256" key="2">
    <source>
        <dbReference type="ARBA" id="ARBA00009263"/>
    </source>
</evidence>
<keyword evidence="7" id="KW-1185">Reference proteome</keyword>
<dbReference type="InterPro" id="IPR016040">
    <property type="entry name" value="NAD(P)-bd_dom"/>
</dbReference>
<evidence type="ECO:0000256" key="4">
    <source>
        <dbReference type="ARBA" id="ARBA00023239"/>
    </source>
</evidence>
<dbReference type="Pfam" id="PF16363">
    <property type="entry name" value="GDP_Man_Dehyd"/>
    <property type="match status" value="1"/>
</dbReference>
<comment type="caution">
    <text evidence="6">The sequence shown here is derived from an EMBL/GenBank/DDBJ whole genome shotgun (WGS) entry which is preliminary data.</text>
</comment>